<dbReference type="SUPFAM" id="SSF52113">
    <property type="entry name" value="BRCT domain"/>
    <property type="match status" value="2"/>
</dbReference>
<organism evidence="6 7">
    <name type="scientific">Elysia marginata</name>
    <dbReference type="NCBI Taxonomy" id="1093978"/>
    <lineage>
        <taxon>Eukaryota</taxon>
        <taxon>Metazoa</taxon>
        <taxon>Spiralia</taxon>
        <taxon>Lophotrochozoa</taxon>
        <taxon>Mollusca</taxon>
        <taxon>Gastropoda</taxon>
        <taxon>Heterobranchia</taxon>
        <taxon>Euthyneura</taxon>
        <taxon>Panpulmonata</taxon>
        <taxon>Sacoglossa</taxon>
        <taxon>Placobranchoidea</taxon>
        <taxon>Plakobranchidae</taxon>
        <taxon>Elysia</taxon>
    </lineage>
</organism>
<feature type="compositionally biased region" description="Basic and acidic residues" evidence="4">
    <location>
        <begin position="916"/>
        <end position="925"/>
    </location>
</feature>
<feature type="compositionally biased region" description="Low complexity" evidence="4">
    <location>
        <begin position="1047"/>
        <end position="1062"/>
    </location>
</feature>
<dbReference type="SMART" id="SM00292">
    <property type="entry name" value="BRCT"/>
    <property type="match status" value="2"/>
</dbReference>
<feature type="compositionally biased region" description="Basic and acidic residues" evidence="4">
    <location>
        <begin position="38"/>
        <end position="47"/>
    </location>
</feature>
<dbReference type="InterPro" id="IPR036397">
    <property type="entry name" value="RNaseH_sf"/>
</dbReference>
<dbReference type="InterPro" id="IPR001888">
    <property type="entry name" value="Transposase_1"/>
</dbReference>
<feature type="compositionally biased region" description="Polar residues" evidence="4">
    <location>
        <begin position="1488"/>
        <end position="1503"/>
    </location>
</feature>
<accession>A0AAV4GP10</accession>
<feature type="compositionally biased region" description="Polar residues" evidence="4">
    <location>
        <begin position="878"/>
        <end position="893"/>
    </location>
</feature>
<feature type="region of interest" description="Disordered" evidence="4">
    <location>
        <begin position="1178"/>
        <end position="1202"/>
    </location>
</feature>
<dbReference type="GO" id="GO:0045944">
    <property type="term" value="P:positive regulation of transcription by RNA polymerase II"/>
    <property type="evidence" value="ECO:0007669"/>
    <property type="project" value="TreeGrafter"/>
</dbReference>
<keyword evidence="3" id="KW-0539">Nucleus</keyword>
<dbReference type="InterPro" id="IPR036420">
    <property type="entry name" value="BRCT_dom_sf"/>
</dbReference>
<keyword evidence="7" id="KW-1185">Reference proteome</keyword>
<reference evidence="6 7" key="1">
    <citation type="journal article" date="2021" name="Elife">
        <title>Chloroplast acquisition without the gene transfer in kleptoplastic sea slugs, Plakobranchus ocellatus.</title>
        <authorList>
            <person name="Maeda T."/>
            <person name="Takahashi S."/>
            <person name="Yoshida T."/>
            <person name="Shimamura S."/>
            <person name="Takaki Y."/>
            <person name="Nagai Y."/>
            <person name="Toyoda A."/>
            <person name="Suzuki Y."/>
            <person name="Arimoto A."/>
            <person name="Ishii H."/>
            <person name="Satoh N."/>
            <person name="Nishiyama T."/>
            <person name="Hasebe M."/>
            <person name="Maruyama T."/>
            <person name="Minagawa J."/>
            <person name="Obokata J."/>
            <person name="Shigenobu S."/>
        </authorList>
    </citation>
    <scope>NUCLEOTIDE SEQUENCE [LARGE SCALE GENOMIC DNA]</scope>
</reference>
<feature type="compositionally biased region" description="Polar residues" evidence="4">
    <location>
        <begin position="629"/>
        <end position="644"/>
    </location>
</feature>
<dbReference type="Pfam" id="PF16589">
    <property type="entry name" value="BRCT_2"/>
    <property type="match status" value="1"/>
</dbReference>
<dbReference type="Gene3D" id="3.40.50.10190">
    <property type="entry name" value="BRCT domain"/>
    <property type="match status" value="2"/>
</dbReference>
<dbReference type="PANTHER" id="PTHR15321">
    <property type="entry name" value="TUMOR SUPPRESSOR P53-BINDING PROTEIN 1"/>
    <property type="match status" value="1"/>
</dbReference>
<evidence type="ECO:0000256" key="4">
    <source>
        <dbReference type="SAM" id="MobiDB-lite"/>
    </source>
</evidence>
<dbReference type="InterPro" id="IPR047252">
    <property type="entry name" value="TP53BP1-like"/>
</dbReference>
<dbReference type="EMBL" id="BMAT01001486">
    <property type="protein sequence ID" value="GFR86655.1"/>
    <property type="molecule type" value="Genomic_DNA"/>
</dbReference>
<protein>
    <submittedName>
        <fullName evidence="6">Histone-lysine N-methyltransferase SETMAR</fullName>
    </submittedName>
</protein>
<feature type="region of interest" description="Disordered" evidence="4">
    <location>
        <begin position="619"/>
        <end position="644"/>
    </location>
</feature>
<evidence type="ECO:0000256" key="2">
    <source>
        <dbReference type="ARBA" id="ARBA00022763"/>
    </source>
</evidence>
<dbReference type="PANTHER" id="PTHR15321:SF3">
    <property type="entry name" value="TP53-BINDING PROTEIN 1"/>
    <property type="match status" value="1"/>
</dbReference>
<feature type="compositionally biased region" description="Polar residues" evidence="4">
    <location>
        <begin position="1127"/>
        <end position="1147"/>
    </location>
</feature>
<keyword evidence="2" id="KW-0227">DNA damage</keyword>
<feature type="region of interest" description="Disordered" evidence="4">
    <location>
        <begin position="1021"/>
        <end position="1092"/>
    </location>
</feature>
<feature type="region of interest" description="Disordered" evidence="4">
    <location>
        <begin position="828"/>
        <end position="963"/>
    </location>
</feature>
<feature type="compositionally biased region" description="Polar residues" evidence="4">
    <location>
        <begin position="937"/>
        <end position="950"/>
    </location>
</feature>
<dbReference type="GO" id="GO:0042393">
    <property type="term" value="F:histone binding"/>
    <property type="evidence" value="ECO:0007669"/>
    <property type="project" value="TreeGrafter"/>
</dbReference>
<evidence type="ECO:0000313" key="7">
    <source>
        <dbReference type="Proteomes" id="UP000762676"/>
    </source>
</evidence>
<name>A0AAV4GP10_9GAST</name>
<feature type="region of interest" description="Disordered" evidence="4">
    <location>
        <begin position="1251"/>
        <end position="1302"/>
    </location>
</feature>
<dbReference type="Proteomes" id="UP000762676">
    <property type="component" value="Unassembled WGS sequence"/>
</dbReference>
<dbReference type="GO" id="GO:0005634">
    <property type="term" value="C:nucleus"/>
    <property type="evidence" value="ECO:0007669"/>
    <property type="project" value="UniProtKB-SubCell"/>
</dbReference>
<feature type="compositionally biased region" description="Basic and acidic residues" evidence="4">
    <location>
        <begin position="534"/>
        <end position="551"/>
    </location>
</feature>
<dbReference type="GO" id="GO:0000077">
    <property type="term" value="P:DNA damage checkpoint signaling"/>
    <property type="evidence" value="ECO:0007669"/>
    <property type="project" value="TreeGrafter"/>
</dbReference>
<feature type="region of interest" description="Disordered" evidence="4">
    <location>
        <begin position="1425"/>
        <end position="1516"/>
    </location>
</feature>
<feature type="region of interest" description="Disordered" evidence="4">
    <location>
        <begin position="656"/>
        <end position="682"/>
    </location>
</feature>
<proteinExistence type="predicted"/>
<dbReference type="CDD" id="cd17745">
    <property type="entry name" value="BRCT_p53bp1_rpt1"/>
    <property type="match status" value="1"/>
</dbReference>
<feature type="region of interest" description="Disordered" evidence="4">
    <location>
        <begin position="93"/>
        <end position="137"/>
    </location>
</feature>
<feature type="compositionally biased region" description="Polar residues" evidence="4">
    <location>
        <begin position="1067"/>
        <end position="1092"/>
    </location>
</feature>
<evidence type="ECO:0000259" key="5">
    <source>
        <dbReference type="PROSITE" id="PS50172"/>
    </source>
</evidence>
<feature type="compositionally biased region" description="Polar residues" evidence="4">
    <location>
        <begin position="60"/>
        <end position="69"/>
    </location>
</feature>
<dbReference type="InterPro" id="IPR001357">
    <property type="entry name" value="BRCT_dom"/>
</dbReference>
<comment type="subcellular location">
    <subcellularLocation>
        <location evidence="1">Nucleus</location>
    </subcellularLocation>
</comment>
<feature type="region of interest" description="Disordered" evidence="4">
    <location>
        <begin position="1113"/>
        <end position="1147"/>
    </location>
</feature>
<evidence type="ECO:0000313" key="6">
    <source>
        <dbReference type="EMBL" id="GFR86655.1"/>
    </source>
</evidence>
<feature type="compositionally biased region" description="Acidic residues" evidence="4">
    <location>
        <begin position="124"/>
        <end position="134"/>
    </location>
</feature>
<dbReference type="Pfam" id="PF01359">
    <property type="entry name" value="Transposase_1"/>
    <property type="match status" value="1"/>
</dbReference>
<dbReference type="CDD" id="cd17724">
    <property type="entry name" value="BRCT_p53bp1_rpt2"/>
    <property type="match status" value="1"/>
</dbReference>
<evidence type="ECO:0000256" key="3">
    <source>
        <dbReference type="ARBA" id="ARBA00023242"/>
    </source>
</evidence>
<feature type="region of interest" description="Disordered" evidence="4">
    <location>
        <begin position="526"/>
        <end position="556"/>
    </location>
</feature>
<dbReference type="GO" id="GO:0003676">
    <property type="term" value="F:nucleic acid binding"/>
    <property type="evidence" value="ECO:0007669"/>
    <property type="project" value="InterPro"/>
</dbReference>
<dbReference type="InterPro" id="IPR047249">
    <property type="entry name" value="BRCT_p53bp1-like_rpt1"/>
</dbReference>
<comment type="caution">
    <text evidence="6">The sequence shown here is derived from an EMBL/GenBank/DDBJ whole genome shotgun (WGS) entry which is preliminary data.</text>
</comment>
<feature type="compositionally biased region" description="Polar residues" evidence="4">
    <location>
        <begin position="833"/>
        <end position="850"/>
    </location>
</feature>
<feature type="compositionally biased region" description="Polar residues" evidence="4">
    <location>
        <begin position="1184"/>
        <end position="1197"/>
    </location>
</feature>
<feature type="domain" description="BRCT" evidence="5">
    <location>
        <begin position="1523"/>
        <end position="1651"/>
    </location>
</feature>
<feature type="compositionally biased region" description="Basic and acidic residues" evidence="4">
    <location>
        <begin position="660"/>
        <end position="669"/>
    </location>
</feature>
<dbReference type="Pfam" id="PF18428">
    <property type="entry name" value="BRCT_3"/>
    <property type="match status" value="1"/>
</dbReference>
<feature type="domain" description="BRCT" evidence="5">
    <location>
        <begin position="1718"/>
        <end position="1763"/>
    </location>
</feature>
<dbReference type="PROSITE" id="PS50172">
    <property type="entry name" value="BRCT"/>
    <property type="match status" value="2"/>
</dbReference>
<evidence type="ECO:0000256" key="1">
    <source>
        <dbReference type="ARBA" id="ARBA00004123"/>
    </source>
</evidence>
<dbReference type="InterPro" id="IPR047250">
    <property type="entry name" value="BRCT_p53bp1-like_rpt2"/>
</dbReference>
<dbReference type="Gene3D" id="3.30.420.10">
    <property type="entry name" value="Ribonuclease H-like superfamily/Ribonuclease H"/>
    <property type="match status" value="1"/>
</dbReference>
<feature type="region of interest" description="Disordered" evidence="4">
    <location>
        <begin position="713"/>
        <end position="740"/>
    </location>
</feature>
<feature type="region of interest" description="Disordered" evidence="4">
    <location>
        <begin position="1"/>
        <end position="69"/>
    </location>
</feature>
<gene>
    <name evidence="6" type="ORF">ElyMa_000725700</name>
</gene>
<feature type="compositionally biased region" description="Polar residues" evidence="4">
    <location>
        <begin position="1031"/>
        <end position="1040"/>
    </location>
</feature>
<sequence length="1777" mass="194793">MASKRLNDPNPFASERDTDTSPTEALVADTASDFGENSSRDESDKDATVVARVSPRMPLVQSTSTPAQKLTCLQLSGNPTLVPETCDSLEAVPPSLDAFDHHPTIVPDSPTADHGLSESHEAEDKDEEDDDDDVVSFKPVMPTINNEETKVSQVPTQHSLGVIESQNFHLHLSQSQAVSVQEENDIDDGKISYMSINCNFPMMHIEFRKLHLRELWRRSKSSRRVYKHTANAGRDFLGYNVTFLDSIVTGDETWLHHCTPETKQDSMTWKHPSSPVAKKFKVMRSAKKMMGTVFWDSRGVLLFKTLQPGETINAARYCQTLDKLREAIRRKHPGQFTNGVILQPDNATPHTARVTQGWLEKYGWEILPHPPHSPDLAPSDYHLFGPLKRELAGKRLDDDEELVDHVRKWLQNLDGSFFREGIYSMVRRWQNSQNQTRKASNVPGRKPVFQLHKPAISSNDVVPPEDETEGSISVFKRIKSGIASPLKLKRVADDSEDAIPPKSKLKTDASHQKILSFTEFSLNRPDDVPFTENHMTKDKESKKETRPKEVTKTNAEQKGLAADNLDTHISDQNVLTDLNPKKSERNERGNACTMVFSEDVDSYCGDQDETLSYSYTEKKADDSELDMPNPNTETASKQFSDSSSDNFVLSQKRMVPKVSKGVDDSDKHSNVSNQQDNQEDTSIVIEIDSNDESMRASPSLQKQQEDQVVDIDKESERLLSPRRQKKAASYSKDTGFDESLTDKSKTLTNKGDCDVVEAVDEASSSFTKYQTFAEGSTLAQSSSLDPYAFHGSQSQACEAGPRMPLSDKPYISARKKKAAVIKTMRKVLRKKSSCQQAGNKSSSSDYSVAEQSKARQERRRKGGSPVKTVNLDGKEASQTEVFTALQDRNQFSRPHNPPPTKGCVKHTAGSSSTHHSTQDPSKDNQCDTGDGQKLNKKSATVSFSTNTVTPPSVRDGGQSPGQEVERITIQEVITSEVIVSKRTIKEVFNSKGQSLRKSEVTEVIQRVKFEPHVTQQDVTEKAVNSGHVISPSRSTSTVTTGDLADISSSSLSRTFSSGSKTSLEILPSSQTVPTPAQRQTSTQKLDTATNVNNEGTASIKAVMTTLPSSFTVDVPAASTGKPDSKRSSAGSNTGQDLFSTPNQSIINPADSQLGKVLSSSAISTPDQQLMQHVSPPQGLVLAPSTATSQRNPVSHSPTHPVASCLPVTSLAGQEEQPGLLISRASTSGQDNQNNNISGVVERQLPYESNIAPEKSTAIPPKADLSLKSGGSRGRYTSSKEDVSDVQSTGFSIHGAPASDDSGRCLASTVTSTKTNMSASAQISLQGAINKEQYVPYILNDYKSKPIKGAKVMGKWKDGFYYPGSLSKIEPSKRCKRSSLILSEDQAACLLSDEELRFSADAFSTLPSTKPADISLDNLVEGKRSLRSVNQPGPSSSKSVDPSSPNTSTKDAAGTSDGKSSRKRKIGPVATSTPTPKQARRKGKDTPMKGNTKNVLGSVMSSPAESRKSPRKLKTGPLSFCEPRNSSLFEGMVFMLTHAEKSAKWRAYEKRLIQYSSLDTSMDESTDIEPEVTPYDKEQLQFLIKKCGGRIVSSLDLEAIASASQCFLVAAEHQRTVKYMQALAGSIQIISHQWVLVSVRENQLQGLVAYTLPAGISYEKKKMVEGSNGCPELSRQVIMVVSNSKDFVTAWTSILNLTRCKLTTKFPARASKNDPGVDVVVSDSTCPASMVRRCSQLNVPLVSSEWVAQCLINGKMVDFEGHHQYKHDFMEDEAATVG</sequence>
<feature type="compositionally biased region" description="Low complexity" evidence="4">
    <location>
        <begin position="1431"/>
        <end position="1447"/>
    </location>
</feature>